<comment type="caution">
    <text evidence="1">The sequence shown here is derived from an EMBL/GenBank/DDBJ whole genome shotgun (WGS) entry which is preliminary data.</text>
</comment>
<organism evidence="1 2">
    <name type="scientific">Champsocephalus esox</name>
    <name type="common">pike icefish</name>
    <dbReference type="NCBI Taxonomy" id="159716"/>
    <lineage>
        <taxon>Eukaryota</taxon>
        <taxon>Metazoa</taxon>
        <taxon>Chordata</taxon>
        <taxon>Craniata</taxon>
        <taxon>Vertebrata</taxon>
        <taxon>Euteleostomi</taxon>
        <taxon>Actinopterygii</taxon>
        <taxon>Neopterygii</taxon>
        <taxon>Teleostei</taxon>
        <taxon>Neoteleostei</taxon>
        <taxon>Acanthomorphata</taxon>
        <taxon>Eupercaria</taxon>
        <taxon>Perciformes</taxon>
        <taxon>Notothenioidei</taxon>
        <taxon>Channichthyidae</taxon>
        <taxon>Champsocephalus</taxon>
    </lineage>
</organism>
<gene>
    <name evidence="1" type="ORF">CesoFtcFv8_000466</name>
</gene>
<accession>A0AAN8D1H1</accession>
<sequence>MIPVWVVCSAPGSRRADYRSLFFPSVYFGWRSTNPELVGTATRTGHEILHHPLRGAACQRILLQGLAVTLPVCNGGIVFVELQDDLPKNLSSSPSSSD</sequence>
<protein>
    <submittedName>
        <fullName evidence="1">Uncharacterized protein</fullName>
    </submittedName>
</protein>
<evidence type="ECO:0000313" key="1">
    <source>
        <dbReference type="EMBL" id="KAK5914816.1"/>
    </source>
</evidence>
<evidence type="ECO:0000313" key="2">
    <source>
        <dbReference type="Proteomes" id="UP001335648"/>
    </source>
</evidence>
<dbReference type="EMBL" id="JAULUE010002046">
    <property type="protein sequence ID" value="KAK5914816.1"/>
    <property type="molecule type" value="Genomic_DNA"/>
</dbReference>
<dbReference type="Proteomes" id="UP001335648">
    <property type="component" value="Unassembled WGS sequence"/>
</dbReference>
<keyword evidence="2" id="KW-1185">Reference proteome</keyword>
<dbReference type="AlphaFoldDB" id="A0AAN8D1H1"/>
<reference evidence="1 2" key="1">
    <citation type="journal article" date="2023" name="Mol. Biol. Evol.">
        <title>Genomics of Secondarily Temperate Adaptation in the Only Non-Antarctic Icefish.</title>
        <authorList>
            <person name="Rivera-Colon A.G."/>
            <person name="Rayamajhi N."/>
            <person name="Minhas B.F."/>
            <person name="Madrigal G."/>
            <person name="Bilyk K.T."/>
            <person name="Yoon V."/>
            <person name="Hune M."/>
            <person name="Gregory S."/>
            <person name="Cheng C.H.C."/>
            <person name="Catchen J.M."/>
        </authorList>
    </citation>
    <scope>NUCLEOTIDE SEQUENCE [LARGE SCALE GENOMIC DNA]</scope>
    <source>
        <strain evidence="1">JC2023a</strain>
    </source>
</reference>
<name>A0AAN8D1H1_9TELE</name>
<proteinExistence type="predicted"/>